<keyword evidence="3" id="KW-1185">Reference proteome</keyword>
<evidence type="ECO:0000313" key="2">
    <source>
        <dbReference type="EMBL" id="RXH95432.1"/>
    </source>
</evidence>
<gene>
    <name evidence="2" type="ORF">DVH24_007932</name>
</gene>
<reference evidence="2 3" key="1">
    <citation type="submission" date="2018-10" db="EMBL/GenBank/DDBJ databases">
        <title>A high-quality apple genome assembly.</title>
        <authorList>
            <person name="Hu J."/>
        </authorList>
    </citation>
    <scope>NUCLEOTIDE SEQUENCE [LARGE SCALE GENOMIC DNA]</scope>
    <source>
        <strain evidence="3">cv. HFTH1</strain>
        <tissue evidence="2">Young leaf</tissue>
    </source>
</reference>
<name>A0A498JPA9_MALDO</name>
<dbReference type="AlphaFoldDB" id="A0A498JPA9"/>
<sequence>MVLHGRQTLYPNSKCNIPHRQEEWIITRLFGSSLASGSIETQNSPKSNLMMGDPLENSRVSFQKQNHEGVVGTQNGEYRVTMESSPKCDGARAEM</sequence>
<proteinExistence type="predicted"/>
<evidence type="ECO:0000313" key="3">
    <source>
        <dbReference type="Proteomes" id="UP000290289"/>
    </source>
</evidence>
<dbReference type="Proteomes" id="UP000290289">
    <property type="component" value="Chromosome 6"/>
</dbReference>
<feature type="region of interest" description="Disordered" evidence="1">
    <location>
        <begin position="68"/>
        <end position="95"/>
    </location>
</feature>
<comment type="caution">
    <text evidence="2">The sequence shown here is derived from an EMBL/GenBank/DDBJ whole genome shotgun (WGS) entry which is preliminary data.</text>
</comment>
<evidence type="ECO:0000256" key="1">
    <source>
        <dbReference type="SAM" id="MobiDB-lite"/>
    </source>
</evidence>
<organism evidence="2 3">
    <name type="scientific">Malus domestica</name>
    <name type="common">Apple</name>
    <name type="synonym">Pyrus malus</name>
    <dbReference type="NCBI Taxonomy" id="3750"/>
    <lineage>
        <taxon>Eukaryota</taxon>
        <taxon>Viridiplantae</taxon>
        <taxon>Streptophyta</taxon>
        <taxon>Embryophyta</taxon>
        <taxon>Tracheophyta</taxon>
        <taxon>Spermatophyta</taxon>
        <taxon>Magnoliopsida</taxon>
        <taxon>eudicotyledons</taxon>
        <taxon>Gunneridae</taxon>
        <taxon>Pentapetalae</taxon>
        <taxon>rosids</taxon>
        <taxon>fabids</taxon>
        <taxon>Rosales</taxon>
        <taxon>Rosaceae</taxon>
        <taxon>Amygdaloideae</taxon>
        <taxon>Maleae</taxon>
        <taxon>Malus</taxon>
    </lineage>
</organism>
<dbReference type="EMBL" id="RDQH01000332">
    <property type="protein sequence ID" value="RXH95432.1"/>
    <property type="molecule type" value="Genomic_DNA"/>
</dbReference>
<accession>A0A498JPA9</accession>
<protein>
    <submittedName>
        <fullName evidence="2">Uncharacterized protein</fullName>
    </submittedName>
</protein>